<dbReference type="OrthoDB" id="1652165at2"/>
<protein>
    <submittedName>
        <fullName evidence="2">Por secretion system C-terminal sorting domain-containing protein</fullName>
    </submittedName>
</protein>
<dbReference type="EMBL" id="FQWB01000011">
    <property type="protein sequence ID" value="SHH02221.1"/>
    <property type="molecule type" value="Genomic_DNA"/>
</dbReference>
<name>A0A1M5PKE2_9FLAO</name>
<proteinExistence type="predicted"/>
<keyword evidence="1" id="KW-0732">Signal</keyword>
<sequence length="415" mass="43540">MKRNYSESTGKGKSYFFLQLLLIALMGSQASWGQQQIIGSHPAVDGGFEGQVTNVPLALLTPGDTSSPTEWTLGTANSSAIVDNTVGKARSGNNCLSYTGNGGATPLGNKTFQSPTVPTLVASVSYVIQFYYKSPTDPAGNLRGALNVTSKRVSSAVALSPSFSADTWIRASIVFTPVTNPLVATPWVGFRDGTSVAFSGNIDDFVIYPATAIDLTAPTPATVPGVTVNGNALAVSWTASTDLDKEGYVVVRYETTPNADNDPNVNGIYGVGNIITNGTGALSGKVVYIGTATSFQDVAVVSSTNYYYKIYTVDKAFNYSAEVEASGTAPALGVNDVELNANDIVVYSQNQSIKIQSGNGILSDVKVYDLGGRLVASKKSIGSNETIIPLNKSNGVYVVKVTTTDGRVVTKKIVQ</sequence>
<reference evidence="3" key="1">
    <citation type="submission" date="2016-11" db="EMBL/GenBank/DDBJ databases">
        <authorList>
            <person name="Varghese N."/>
            <person name="Submissions S."/>
        </authorList>
    </citation>
    <scope>NUCLEOTIDE SEQUENCE [LARGE SCALE GENOMIC DNA]</scope>
    <source>
        <strain evidence="3">DSM 19978</strain>
    </source>
</reference>
<dbReference type="InterPro" id="IPR026444">
    <property type="entry name" value="Secre_tail"/>
</dbReference>
<organism evidence="2 3">
    <name type="scientific">Flavobacterium fluvii</name>
    <dbReference type="NCBI Taxonomy" id="468056"/>
    <lineage>
        <taxon>Bacteria</taxon>
        <taxon>Pseudomonadati</taxon>
        <taxon>Bacteroidota</taxon>
        <taxon>Flavobacteriia</taxon>
        <taxon>Flavobacteriales</taxon>
        <taxon>Flavobacteriaceae</taxon>
        <taxon>Flavobacterium</taxon>
    </lineage>
</organism>
<evidence type="ECO:0000256" key="1">
    <source>
        <dbReference type="ARBA" id="ARBA00022729"/>
    </source>
</evidence>
<evidence type="ECO:0000313" key="2">
    <source>
        <dbReference type="EMBL" id="SHH02221.1"/>
    </source>
</evidence>
<gene>
    <name evidence="2" type="ORF">SAMN05443549_11116</name>
</gene>
<dbReference type="Gene3D" id="2.60.40.10">
    <property type="entry name" value="Immunoglobulins"/>
    <property type="match status" value="1"/>
</dbReference>
<dbReference type="STRING" id="468056.SAMN05443549_11116"/>
<dbReference type="AlphaFoldDB" id="A0A1M5PKE2"/>
<dbReference type="NCBIfam" id="TIGR04183">
    <property type="entry name" value="Por_Secre_tail"/>
    <property type="match status" value="1"/>
</dbReference>
<dbReference type="RefSeq" id="WP_073371950.1">
    <property type="nucleotide sequence ID" value="NZ_FQWB01000011.1"/>
</dbReference>
<dbReference type="NCBIfam" id="NF033708">
    <property type="entry name" value="T9SS_Cterm_ChiA"/>
    <property type="match status" value="1"/>
</dbReference>
<accession>A0A1M5PKE2</accession>
<evidence type="ECO:0000313" key="3">
    <source>
        <dbReference type="Proteomes" id="UP000184516"/>
    </source>
</evidence>
<dbReference type="InterPro" id="IPR013783">
    <property type="entry name" value="Ig-like_fold"/>
</dbReference>
<keyword evidence="3" id="KW-1185">Reference proteome</keyword>
<dbReference type="Proteomes" id="UP000184516">
    <property type="component" value="Unassembled WGS sequence"/>
</dbReference>